<feature type="compositionally biased region" description="Low complexity" evidence="1">
    <location>
        <begin position="275"/>
        <end position="284"/>
    </location>
</feature>
<feature type="compositionally biased region" description="Pro residues" evidence="1">
    <location>
        <begin position="175"/>
        <end position="189"/>
    </location>
</feature>
<feature type="compositionally biased region" description="Polar residues" evidence="1">
    <location>
        <begin position="113"/>
        <end position="139"/>
    </location>
</feature>
<feature type="region of interest" description="Disordered" evidence="1">
    <location>
        <begin position="111"/>
        <end position="209"/>
    </location>
</feature>
<dbReference type="EMBL" id="LR796951">
    <property type="protein sequence ID" value="CAB4177796.1"/>
    <property type="molecule type" value="Genomic_DNA"/>
</dbReference>
<sequence>MKINTTTHPKFLRLKRRLKLPIWGVVGVLEALWHFTAQNAKNGAIGKYPDEDIAAGIDWADDPTELVENLIACGWLDVCPVYRLLVHDWADHAPNFVKGVVARTENGWAITKIDNSNPRSATQGQQPRVSNPGSATQGRQPPKPIPIPIPIPEPNPPTPQGGHVDFFDGIDLAEAPPPKPPRPQKPPKPPRPKPPDYEPATATLPAQLDGPGFRAAWVDWFEYRTASRFPKWVTKTIEAQLRQFTEWGPEAAISAIVKSIANGWKGIFEPEQRQAPRQQQKAPPTSDERMRIIDAQTRAAMGLPPREGNPVLLAVRPPEKISIAFAPTVNTIPESTLRLLRREPLTRGG</sequence>
<evidence type="ECO:0000256" key="1">
    <source>
        <dbReference type="SAM" id="MobiDB-lite"/>
    </source>
</evidence>
<feature type="region of interest" description="Disordered" evidence="1">
    <location>
        <begin position="268"/>
        <end position="287"/>
    </location>
</feature>
<evidence type="ECO:0000313" key="3">
    <source>
        <dbReference type="EMBL" id="CAB4146753.1"/>
    </source>
</evidence>
<gene>
    <name evidence="5" type="ORF">UFOVP1003_52</name>
    <name evidence="6" type="ORF">UFOVP1153_14</name>
    <name evidence="3" type="ORF">UFOVP493_14</name>
    <name evidence="4" type="ORF">UFOVP829_36</name>
</gene>
<keyword evidence="2" id="KW-0472">Membrane</keyword>
<dbReference type="EMBL" id="LR797104">
    <property type="protein sequence ID" value="CAB4187348.1"/>
    <property type="molecule type" value="Genomic_DNA"/>
</dbReference>
<feature type="transmembrane region" description="Helical" evidence="2">
    <location>
        <begin position="20"/>
        <end position="37"/>
    </location>
</feature>
<evidence type="ECO:0000313" key="5">
    <source>
        <dbReference type="EMBL" id="CAB4177796.1"/>
    </source>
</evidence>
<evidence type="ECO:0000256" key="2">
    <source>
        <dbReference type="SAM" id="Phobius"/>
    </source>
</evidence>
<reference evidence="6" key="1">
    <citation type="submission" date="2020-05" db="EMBL/GenBank/DDBJ databases">
        <authorList>
            <person name="Chiriac C."/>
            <person name="Salcher M."/>
            <person name="Ghai R."/>
            <person name="Kavagutti S V."/>
        </authorList>
    </citation>
    <scope>NUCLEOTIDE SEQUENCE</scope>
</reference>
<keyword evidence="2" id="KW-0812">Transmembrane</keyword>
<feature type="compositionally biased region" description="Pro residues" evidence="1">
    <location>
        <begin position="141"/>
        <end position="159"/>
    </location>
</feature>
<protein>
    <submittedName>
        <fullName evidence="6">Uncharacterized protein</fullName>
    </submittedName>
</protein>
<name>A0A6J5R1K5_9CAUD</name>
<organism evidence="6">
    <name type="scientific">uncultured Caudovirales phage</name>
    <dbReference type="NCBI Taxonomy" id="2100421"/>
    <lineage>
        <taxon>Viruses</taxon>
        <taxon>Duplodnaviria</taxon>
        <taxon>Heunggongvirae</taxon>
        <taxon>Uroviricota</taxon>
        <taxon>Caudoviricetes</taxon>
        <taxon>Peduoviridae</taxon>
        <taxon>Maltschvirus</taxon>
        <taxon>Maltschvirus maltsch</taxon>
    </lineage>
</organism>
<dbReference type="EMBL" id="LR796764">
    <property type="protein sequence ID" value="CAB4164410.1"/>
    <property type="molecule type" value="Genomic_DNA"/>
</dbReference>
<dbReference type="EMBL" id="LR796473">
    <property type="protein sequence ID" value="CAB4146753.1"/>
    <property type="molecule type" value="Genomic_DNA"/>
</dbReference>
<evidence type="ECO:0000313" key="6">
    <source>
        <dbReference type="EMBL" id="CAB4187348.1"/>
    </source>
</evidence>
<accession>A0A6J5R1K5</accession>
<proteinExistence type="predicted"/>
<keyword evidence="2" id="KW-1133">Transmembrane helix</keyword>
<evidence type="ECO:0000313" key="4">
    <source>
        <dbReference type="EMBL" id="CAB4164410.1"/>
    </source>
</evidence>